<dbReference type="AlphaFoldDB" id="A0A0H2RNR2"/>
<accession>A0A0H2RNR2</accession>
<proteinExistence type="predicted"/>
<dbReference type="Proteomes" id="UP000053477">
    <property type="component" value="Unassembled WGS sequence"/>
</dbReference>
<sequence length="249" mass="28004">MTAIQAVALQRIDGLDDHSASYSRTRDRSRHRNGGIGGMASCSLALQLQAVRNVKSVKNAVGSHLFPRAFILQKCVSSSCSDGLCRDGHVSRIHLLLLELRLVREVLVVVEDSCVRILSLCALPSTLLPLSVRFRHILFQRCSRALERSGFHNTGIGKCNCSRCSTVVVEGGRRSWRHRGHGWEVQGGRERAYGRRRGRPTSSECFCMLIQAHPLPSNWRAGRRRVHQPPSFVFTHNLLVMWDSRCLRT</sequence>
<reference evidence="1 2" key="1">
    <citation type="submission" date="2015-04" db="EMBL/GenBank/DDBJ databases">
        <title>Complete genome sequence of Schizopora paradoxa KUC8140, a cosmopolitan wood degrader in East Asia.</title>
        <authorList>
            <consortium name="DOE Joint Genome Institute"/>
            <person name="Min B."/>
            <person name="Park H."/>
            <person name="Jang Y."/>
            <person name="Kim J.-J."/>
            <person name="Kim K.H."/>
            <person name="Pangilinan J."/>
            <person name="Lipzen A."/>
            <person name="Riley R."/>
            <person name="Grigoriev I.V."/>
            <person name="Spatafora J.W."/>
            <person name="Choi I.-G."/>
        </authorList>
    </citation>
    <scope>NUCLEOTIDE SEQUENCE [LARGE SCALE GENOMIC DNA]</scope>
    <source>
        <strain evidence="1 2">KUC8140</strain>
    </source>
</reference>
<evidence type="ECO:0000313" key="1">
    <source>
        <dbReference type="EMBL" id="KLO13610.1"/>
    </source>
</evidence>
<protein>
    <submittedName>
        <fullName evidence="1">Uncharacterized protein</fullName>
    </submittedName>
</protein>
<keyword evidence="2" id="KW-1185">Reference proteome</keyword>
<name>A0A0H2RNR2_9AGAM</name>
<organism evidence="1 2">
    <name type="scientific">Schizopora paradoxa</name>
    <dbReference type="NCBI Taxonomy" id="27342"/>
    <lineage>
        <taxon>Eukaryota</taxon>
        <taxon>Fungi</taxon>
        <taxon>Dikarya</taxon>
        <taxon>Basidiomycota</taxon>
        <taxon>Agaricomycotina</taxon>
        <taxon>Agaricomycetes</taxon>
        <taxon>Hymenochaetales</taxon>
        <taxon>Schizoporaceae</taxon>
        <taxon>Schizopora</taxon>
    </lineage>
</organism>
<gene>
    <name evidence="1" type="ORF">SCHPADRAFT_356957</name>
</gene>
<evidence type="ECO:0000313" key="2">
    <source>
        <dbReference type="Proteomes" id="UP000053477"/>
    </source>
</evidence>
<dbReference type="EMBL" id="KQ085957">
    <property type="protein sequence ID" value="KLO13610.1"/>
    <property type="molecule type" value="Genomic_DNA"/>
</dbReference>
<dbReference type="InParanoid" id="A0A0H2RNR2"/>